<feature type="non-terminal residue" evidence="2">
    <location>
        <position position="218"/>
    </location>
</feature>
<feature type="compositionally biased region" description="Pro residues" evidence="1">
    <location>
        <begin position="169"/>
        <end position="183"/>
    </location>
</feature>
<feature type="compositionally biased region" description="Polar residues" evidence="1">
    <location>
        <begin position="72"/>
        <end position="83"/>
    </location>
</feature>
<proteinExistence type="predicted"/>
<feature type="compositionally biased region" description="Basic and acidic residues" evidence="1">
    <location>
        <begin position="57"/>
        <end position="68"/>
    </location>
</feature>
<feature type="compositionally biased region" description="Low complexity" evidence="1">
    <location>
        <begin position="84"/>
        <end position="108"/>
    </location>
</feature>
<dbReference type="Proteomes" id="UP000678499">
    <property type="component" value="Unassembled WGS sequence"/>
</dbReference>
<evidence type="ECO:0000313" key="2">
    <source>
        <dbReference type="EMBL" id="CAD7284529.1"/>
    </source>
</evidence>
<feature type="non-terminal residue" evidence="2">
    <location>
        <position position="1"/>
    </location>
</feature>
<gene>
    <name evidence="2" type="ORF">NMOB1V02_LOCUS12134</name>
</gene>
<dbReference type="EMBL" id="CAJPEX010008596">
    <property type="protein sequence ID" value="CAG0924681.1"/>
    <property type="molecule type" value="Genomic_DNA"/>
</dbReference>
<feature type="region of interest" description="Disordered" evidence="1">
    <location>
        <begin position="164"/>
        <end position="186"/>
    </location>
</feature>
<dbReference type="EMBL" id="OA890633">
    <property type="protein sequence ID" value="CAD7284529.1"/>
    <property type="molecule type" value="Genomic_DNA"/>
</dbReference>
<feature type="region of interest" description="Disordered" evidence="1">
    <location>
        <begin position="40"/>
        <end position="126"/>
    </location>
</feature>
<dbReference type="AlphaFoldDB" id="A0A7R9C209"/>
<organism evidence="2">
    <name type="scientific">Notodromas monacha</name>
    <dbReference type="NCBI Taxonomy" id="399045"/>
    <lineage>
        <taxon>Eukaryota</taxon>
        <taxon>Metazoa</taxon>
        <taxon>Ecdysozoa</taxon>
        <taxon>Arthropoda</taxon>
        <taxon>Crustacea</taxon>
        <taxon>Oligostraca</taxon>
        <taxon>Ostracoda</taxon>
        <taxon>Podocopa</taxon>
        <taxon>Podocopida</taxon>
        <taxon>Cypridocopina</taxon>
        <taxon>Cypridoidea</taxon>
        <taxon>Cyprididae</taxon>
        <taxon>Notodromas</taxon>
    </lineage>
</organism>
<reference evidence="2" key="1">
    <citation type="submission" date="2020-11" db="EMBL/GenBank/DDBJ databases">
        <authorList>
            <person name="Tran Van P."/>
        </authorList>
    </citation>
    <scope>NUCLEOTIDE SEQUENCE</scope>
</reference>
<evidence type="ECO:0000256" key="1">
    <source>
        <dbReference type="SAM" id="MobiDB-lite"/>
    </source>
</evidence>
<keyword evidence="3" id="KW-1185">Reference proteome</keyword>
<protein>
    <submittedName>
        <fullName evidence="2">Uncharacterized protein</fullName>
    </submittedName>
</protein>
<feature type="compositionally biased region" description="Polar residues" evidence="1">
    <location>
        <begin position="40"/>
        <end position="51"/>
    </location>
</feature>
<accession>A0A7R9C209</accession>
<name>A0A7R9C209_9CRUS</name>
<sequence>RGSDGDLKYESIGSVIFYRPGTGFTSTLKRGGSYATIPGNQVVNNNSTLTSGVLPKSGDHMMKDRDDIPSDSGINPNVSISARSGSHTTTTGSSGGHPPQQQQQQQPQLHQMPGNNSLMWGTGGSNFSQQHQQVWYKPPFTPKIGSTAGSSRRLVTSPFQQHVSYPRITLPPPPPDTPPPPAPTYATPVYASLNQQQHLQAASTLSSQFSAHQATVTE</sequence>
<evidence type="ECO:0000313" key="3">
    <source>
        <dbReference type="Proteomes" id="UP000678499"/>
    </source>
</evidence>
<feature type="compositionally biased region" description="Polar residues" evidence="1">
    <location>
        <begin position="113"/>
        <end position="126"/>
    </location>
</feature>